<dbReference type="Proteomes" id="UP000250186">
    <property type="component" value="Unassembled WGS sequence"/>
</dbReference>
<dbReference type="GeneID" id="61121963"/>
<organism evidence="2 3">
    <name type="scientific">Lonsdalea populi</name>
    <dbReference type="NCBI Taxonomy" id="1172565"/>
    <lineage>
        <taxon>Bacteria</taxon>
        <taxon>Pseudomonadati</taxon>
        <taxon>Pseudomonadota</taxon>
        <taxon>Gammaproteobacteria</taxon>
        <taxon>Enterobacterales</taxon>
        <taxon>Pectobacteriaceae</taxon>
        <taxon>Lonsdalea</taxon>
    </lineage>
</organism>
<dbReference type="EMBL" id="LUSW01000005">
    <property type="protein sequence ID" value="RAT36883.1"/>
    <property type="molecule type" value="Genomic_DNA"/>
</dbReference>
<protein>
    <submittedName>
        <fullName evidence="2">Serine kinase</fullName>
    </submittedName>
</protein>
<gene>
    <name evidence="2" type="ORF">AU492_03190</name>
</gene>
<reference evidence="2 3" key="1">
    <citation type="submission" date="2016-02" db="EMBL/GenBank/DDBJ databases">
        <title>Species-wide whole genome sequencing reveals diversity, host range in Lonsdalea quercina.</title>
        <authorList>
            <person name="Li Y."/>
        </authorList>
    </citation>
    <scope>NUCLEOTIDE SEQUENCE [LARGE SCALE GENOMIC DNA]</scope>
    <source>
        <strain evidence="2 3">CFCC 12721</strain>
    </source>
</reference>
<dbReference type="Pfam" id="PF17001">
    <property type="entry name" value="T3SS_basalb_I"/>
    <property type="match status" value="1"/>
</dbReference>
<evidence type="ECO:0000313" key="2">
    <source>
        <dbReference type="EMBL" id="RAT36883.1"/>
    </source>
</evidence>
<feature type="region of interest" description="Disordered" evidence="1">
    <location>
        <begin position="1"/>
        <end position="25"/>
    </location>
</feature>
<dbReference type="InterPro" id="IPR012670">
    <property type="entry name" value="T3SS_YscI/HrpB"/>
</dbReference>
<evidence type="ECO:0000256" key="1">
    <source>
        <dbReference type="SAM" id="MobiDB-lite"/>
    </source>
</evidence>
<feature type="compositionally biased region" description="Basic and acidic residues" evidence="1">
    <location>
        <begin position="66"/>
        <end position="76"/>
    </location>
</feature>
<keyword evidence="2" id="KW-0418">Kinase</keyword>
<accession>A0ABX9ESE2</accession>
<name>A0ABX9ESE2_9GAMM</name>
<keyword evidence="3" id="KW-1185">Reference proteome</keyword>
<evidence type="ECO:0000313" key="3">
    <source>
        <dbReference type="Proteomes" id="UP000250186"/>
    </source>
</evidence>
<dbReference type="GO" id="GO:0016301">
    <property type="term" value="F:kinase activity"/>
    <property type="evidence" value="ECO:0007669"/>
    <property type="project" value="UniProtKB-KW"/>
</dbReference>
<sequence>MKISQVSGASHPFSGMDGQDAATAPAAQDVSWFSAAISPPGAAANQPEKGNAVWIDALAGRSGHLDGLRQKAERQVGKSLHSNNPKDVMDATRTLSSFYLESLLNAKVVAKSVQSLEKLTNLQ</sequence>
<dbReference type="RefSeq" id="WP_085684210.1">
    <property type="nucleotide sequence ID" value="NZ_CP065534.1"/>
</dbReference>
<proteinExistence type="predicted"/>
<keyword evidence="2" id="KW-0808">Transferase</keyword>
<feature type="region of interest" description="Disordered" evidence="1">
    <location>
        <begin position="66"/>
        <end position="87"/>
    </location>
</feature>
<comment type="caution">
    <text evidence="2">The sequence shown here is derived from an EMBL/GenBank/DDBJ whole genome shotgun (WGS) entry which is preliminary data.</text>
</comment>